<dbReference type="PANTHER" id="PTHR14398">
    <property type="entry name" value="RNA RECOGNITION RRM/RNP DOMAIN"/>
    <property type="match status" value="1"/>
</dbReference>
<keyword evidence="3" id="KW-0479">Metal-binding</keyword>
<keyword evidence="3" id="KW-0862">Zinc</keyword>
<dbReference type="InterPro" id="IPR036483">
    <property type="entry name" value="PWI_dom_sf"/>
</dbReference>
<dbReference type="Proteomes" id="UP000578531">
    <property type="component" value="Unassembled WGS sequence"/>
</dbReference>
<accession>A0A8H6CFD7</accession>
<feature type="domain" description="C3H1-type" evidence="5">
    <location>
        <begin position="250"/>
        <end position="278"/>
    </location>
</feature>
<dbReference type="PROSITE" id="PS50103">
    <property type="entry name" value="ZF_C3H1"/>
    <property type="match status" value="1"/>
</dbReference>
<keyword evidence="2" id="KW-0694">RNA-binding</keyword>
<protein>
    <recommendedName>
        <fullName evidence="5">C3H1-type domain-containing protein</fullName>
    </recommendedName>
</protein>
<dbReference type="GO" id="GO:0003723">
    <property type="term" value="F:RNA binding"/>
    <property type="evidence" value="ECO:0007669"/>
    <property type="project" value="UniProtKB-KW"/>
</dbReference>
<dbReference type="RefSeq" id="XP_037157867.1">
    <property type="nucleotide sequence ID" value="XM_037315237.1"/>
</dbReference>
<dbReference type="OrthoDB" id="443401at2759"/>
<evidence type="ECO:0000256" key="3">
    <source>
        <dbReference type="PROSITE-ProRule" id="PRU00723"/>
    </source>
</evidence>
<sequence length="368" mass="40886">MLIEEEDAAELKTWVVKRLENISDADSDVLADYVIALMRADTPESELRTTAVDCLEDFLKDNTATFVDEIFKAIHTRSYSPRNLIPQSASSTSPTFAAPSGPAGAYGSLGVGRGLHGGYQESRKRSYNDRQEEGPGIDSHYSRGERQIKQMRRGGRGGRADAFVPRNGRGGFQESMYPQARASPVALGFQNMPMPPPFDPNDPLATIMAMQAMGLPPLPGMPPLPQAGSPNVLPQFGGQSLSPSHGPRRNTHRERCRDYDEKFFCERGDACPYEHGTDRLVASGQDGRFPIYVKWVELMLSRIRPEEFDHYEPAGYLPYVEWTRWITGAPRKWVYSRKRKRRPGGDSCSGATTTGPTFLKRVPTTTGP</sequence>
<dbReference type="AlphaFoldDB" id="A0A8H6CFD7"/>
<feature type="region of interest" description="Disordered" evidence="4">
    <location>
        <begin position="339"/>
        <end position="368"/>
    </location>
</feature>
<proteinExistence type="predicted"/>
<dbReference type="GeneID" id="59295041"/>
<dbReference type="EMBL" id="JACCJC010000155">
    <property type="protein sequence ID" value="KAF6222482.1"/>
    <property type="molecule type" value="Genomic_DNA"/>
</dbReference>
<dbReference type="GO" id="GO:0005634">
    <property type="term" value="C:nucleus"/>
    <property type="evidence" value="ECO:0007669"/>
    <property type="project" value="TreeGrafter"/>
</dbReference>
<organism evidence="6 7">
    <name type="scientific">Letharia columbiana</name>
    <dbReference type="NCBI Taxonomy" id="112416"/>
    <lineage>
        <taxon>Eukaryota</taxon>
        <taxon>Fungi</taxon>
        <taxon>Dikarya</taxon>
        <taxon>Ascomycota</taxon>
        <taxon>Pezizomycotina</taxon>
        <taxon>Lecanoromycetes</taxon>
        <taxon>OSLEUM clade</taxon>
        <taxon>Lecanoromycetidae</taxon>
        <taxon>Lecanorales</taxon>
        <taxon>Lecanorineae</taxon>
        <taxon>Parmeliaceae</taxon>
        <taxon>Letharia</taxon>
    </lineage>
</organism>
<name>A0A8H6CFD7_9LECA</name>
<feature type="region of interest" description="Disordered" evidence="4">
    <location>
        <begin position="114"/>
        <end position="174"/>
    </location>
</feature>
<reference evidence="6 7" key="1">
    <citation type="journal article" date="2020" name="Genomics">
        <title>Complete, high-quality genomes from long-read metagenomic sequencing of two wolf lichen thalli reveals enigmatic genome architecture.</title>
        <authorList>
            <person name="McKenzie S.K."/>
            <person name="Walston R.F."/>
            <person name="Allen J.L."/>
        </authorList>
    </citation>
    <scope>NUCLEOTIDE SEQUENCE [LARGE SCALE GENOMIC DNA]</scope>
    <source>
        <strain evidence="6">WasteWater2</strain>
    </source>
</reference>
<evidence type="ECO:0000256" key="2">
    <source>
        <dbReference type="ARBA" id="ARBA00022884"/>
    </source>
</evidence>
<evidence type="ECO:0000313" key="7">
    <source>
        <dbReference type="Proteomes" id="UP000578531"/>
    </source>
</evidence>
<dbReference type="GO" id="GO:0008270">
    <property type="term" value="F:zinc ion binding"/>
    <property type="evidence" value="ECO:0007669"/>
    <property type="project" value="UniProtKB-KW"/>
</dbReference>
<feature type="zinc finger region" description="C3H1-type" evidence="3">
    <location>
        <begin position="250"/>
        <end position="278"/>
    </location>
</feature>
<dbReference type="InterPro" id="IPR000571">
    <property type="entry name" value="Znf_CCCH"/>
</dbReference>
<dbReference type="SUPFAM" id="SSF101233">
    <property type="entry name" value="PWI domain"/>
    <property type="match status" value="1"/>
</dbReference>
<gene>
    <name evidence="6" type="ORF">HO173_013420</name>
</gene>
<dbReference type="Gene3D" id="1.20.1390.10">
    <property type="entry name" value="PWI domain"/>
    <property type="match status" value="1"/>
</dbReference>
<evidence type="ECO:0000256" key="1">
    <source>
        <dbReference type="ARBA" id="ARBA00022664"/>
    </source>
</evidence>
<keyword evidence="7" id="KW-1185">Reference proteome</keyword>
<dbReference type="PANTHER" id="PTHR14398:SF0">
    <property type="entry name" value="ZINC FINGER PROTEIN SWM"/>
    <property type="match status" value="1"/>
</dbReference>
<evidence type="ECO:0000259" key="5">
    <source>
        <dbReference type="PROSITE" id="PS50103"/>
    </source>
</evidence>
<comment type="caution">
    <text evidence="6">The sequence shown here is derived from an EMBL/GenBank/DDBJ whole genome shotgun (WGS) entry which is preliminary data.</text>
</comment>
<keyword evidence="3" id="KW-0863">Zinc-finger</keyword>
<dbReference type="GO" id="GO:0006397">
    <property type="term" value="P:mRNA processing"/>
    <property type="evidence" value="ECO:0007669"/>
    <property type="project" value="UniProtKB-KW"/>
</dbReference>
<keyword evidence="1" id="KW-0507">mRNA processing</keyword>
<dbReference type="InterPro" id="IPR002483">
    <property type="entry name" value="PWI_dom"/>
</dbReference>
<evidence type="ECO:0000256" key="4">
    <source>
        <dbReference type="SAM" id="MobiDB-lite"/>
    </source>
</evidence>
<evidence type="ECO:0000313" key="6">
    <source>
        <dbReference type="EMBL" id="KAF6222482.1"/>
    </source>
</evidence>
<dbReference type="InterPro" id="IPR045137">
    <property type="entry name" value="RBM26/27"/>
</dbReference>
<feature type="compositionally biased region" description="Basic and acidic residues" evidence="4">
    <location>
        <begin position="121"/>
        <end position="133"/>
    </location>
</feature>
<dbReference type="Pfam" id="PF01480">
    <property type="entry name" value="PWI"/>
    <property type="match status" value="1"/>
</dbReference>